<dbReference type="PANTHER" id="PTHR42923:SF3">
    <property type="entry name" value="PROTOPORPHYRINOGEN OXIDASE"/>
    <property type="match status" value="1"/>
</dbReference>
<evidence type="ECO:0000256" key="10">
    <source>
        <dbReference type="ARBA" id="ARBA00047554"/>
    </source>
</evidence>
<evidence type="ECO:0000256" key="5">
    <source>
        <dbReference type="ARBA" id="ARBA00022630"/>
    </source>
</evidence>
<dbReference type="InterPro" id="IPR036188">
    <property type="entry name" value="FAD/NAD-bd_sf"/>
</dbReference>
<keyword evidence="6 11" id="KW-0274">FAD</keyword>
<dbReference type="NCBIfam" id="TIGR00562">
    <property type="entry name" value="proto_IX_ox"/>
    <property type="match status" value="1"/>
</dbReference>
<dbReference type="SUPFAM" id="SSF51905">
    <property type="entry name" value="FAD/NAD(P)-binding domain"/>
    <property type="match status" value="1"/>
</dbReference>
<keyword evidence="9 11" id="KW-0627">Porphyrin biosynthesis</keyword>
<comment type="pathway">
    <text evidence="2 11">Porphyrin-containing compound metabolism; protoporphyrin-IX biosynthesis; protoporphyrin-IX from protoporphyrinogen-IX: step 1/1.</text>
</comment>
<dbReference type="EC" id="1.3.3.4" evidence="4 11"/>
<evidence type="ECO:0000259" key="12">
    <source>
        <dbReference type="Pfam" id="PF01593"/>
    </source>
</evidence>
<dbReference type="Gene3D" id="3.50.50.60">
    <property type="entry name" value="FAD/NAD(P)-binding domain"/>
    <property type="match status" value="1"/>
</dbReference>
<evidence type="ECO:0000256" key="7">
    <source>
        <dbReference type="ARBA" id="ARBA00023002"/>
    </source>
</evidence>
<evidence type="ECO:0000313" key="13">
    <source>
        <dbReference type="EMBL" id="KZO95463.1"/>
    </source>
</evidence>
<dbReference type="STRING" id="1330018.A0A167L9F2"/>
<dbReference type="InterPro" id="IPR002937">
    <property type="entry name" value="Amino_oxidase"/>
</dbReference>
<accession>A0A167L9F2</accession>
<comment type="cofactor">
    <cofactor evidence="11">
        <name>FAD</name>
        <dbReference type="ChEBI" id="CHEBI:57692"/>
    </cofactor>
    <text evidence="11">Binds 1 FAD per subunit.</text>
</comment>
<evidence type="ECO:0000256" key="8">
    <source>
        <dbReference type="ARBA" id="ARBA00023133"/>
    </source>
</evidence>
<comment type="similarity">
    <text evidence="3 11">Belongs to the protoporphyrinogen/coproporphyrinogen oxidase family. Protoporphyrinogen oxidase subfamily.</text>
</comment>
<comment type="catalytic activity">
    <reaction evidence="10 11">
        <text>protoporphyrinogen IX + 3 O2 = protoporphyrin IX + 3 H2O2</text>
        <dbReference type="Rhea" id="RHEA:25576"/>
        <dbReference type="ChEBI" id="CHEBI:15379"/>
        <dbReference type="ChEBI" id="CHEBI:16240"/>
        <dbReference type="ChEBI" id="CHEBI:57306"/>
        <dbReference type="ChEBI" id="CHEBI:57307"/>
        <dbReference type="EC" id="1.3.3.4"/>
    </reaction>
</comment>
<dbReference type="Pfam" id="PF01593">
    <property type="entry name" value="Amino_oxidase"/>
    <property type="match status" value="1"/>
</dbReference>
<protein>
    <recommendedName>
        <fullName evidence="4 11">Protoporphyrinogen oxidase</fullName>
        <ecNumber evidence="4 11">1.3.3.4</ecNumber>
    </recommendedName>
</protein>
<dbReference type="Proteomes" id="UP000076738">
    <property type="component" value="Unassembled WGS sequence"/>
</dbReference>
<reference evidence="13 14" key="1">
    <citation type="journal article" date="2016" name="Mol. Biol. Evol.">
        <title>Comparative Genomics of Early-Diverging Mushroom-Forming Fungi Provides Insights into the Origins of Lignocellulose Decay Capabilities.</title>
        <authorList>
            <person name="Nagy L.G."/>
            <person name="Riley R."/>
            <person name="Tritt A."/>
            <person name="Adam C."/>
            <person name="Daum C."/>
            <person name="Floudas D."/>
            <person name="Sun H."/>
            <person name="Yadav J.S."/>
            <person name="Pangilinan J."/>
            <person name="Larsson K.H."/>
            <person name="Matsuura K."/>
            <person name="Barry K."/>
            <person name="Labutti K."/>
            <person name="Kuo R."/>
            <person name="Ohm R.A."/>
            <person name="Bhattacharya S.S."/>
            <person name="Shirouzu T."/>
            <person name="Yoshinaga Y."/>
            <person name="Martin F.M."/>
            <person name="Grigoriev I.V."/>
            <person name="Hibbett D.S."/>
        </authorList>
    </citation>
    <scope>NUCLEOTIDE SEQUENCE [LARGE SCALE GENOMIC DNA]</scope>
    <source>
        <strain evidence="13 14">TUFC12733</strain>
    </source>
</reference>
<evidence type="ECO:0000313" key="14">
    <source>
        <dbReference type="Proteomes" id="UP000076738"/>
    </source>
</evidence>
<feature type="domain" description="Amine oxidase" evidence="12">
    <location>
        <begin position="13"/>
        <end position="487"/>
    </location>
</feature>
<evidence type="ECO:0000256" key="3">
    <source>
        <dbReference type="ARBA" id="ARBA00010551"/>
    </source>
</evidence>
<dbReference type="GO" id="GO:0004729">
    <property type="term" value="F:oxygen-dependent protoporphyrinogen oxidase activity"/>
    <property type="evidence" value="ECO:0007669"/>
    <property type="project" value="UniProtKB-UniRule"/>
</dbReference>
<evidence type="ECO:0000256" key="4">
    <source>
        <dbReference type="ARBA" id="ARBA00012867"/>
    </source>
</evidence>
<comment type="function">
    <text evidence="1 11">Catalyzes the 6-electron oxidation of protoporphyrinogen-IX to form protoporphyrin-IX.</text>
</comment>
<evidence type="ECO:0000256" key="2">
    <source>
        <dbReference type="ARBA" id="ARBA00005073"/>
    </source>
</evidence>
<keyword evidence="7 11" id="KW-0560">Oxidoreductase</keyword>
<dbReference type="UniPathway" id="UPA00251">
    <property type="reaction ID" value="UER00324"/>
</dbReference>
<evidence type="ECO:0000256" key="9">
    <source>
        <dbReference type="ARBA" id="ARBA00023244"/>
    </source>
</evidence>
<dbReference type="InterPro" id="IPR004572">
    <property type="entry name" value="Protoporphyrinogen_oxidase"/>
</dbReference>
<evidence type="ECO:0000256" key="11">
    <source>
        <dbReference type="RuleBase" id="RU367069"/>
    </source>
</evidence>
<sequence>MSPANVLVLGGGLTGLSAAFHLARQLPRAANITLLESAPRLGGWVRSDRLELEDGEGGRGSVLLEAGPRTLRPNSPALLELVNLLGLKDELVTVPKTAPAARNRYLYLPPLTLLPSTLLSALLTPFTPALRPLLPAILREPLRRANRPQGLEDESVDGFFTRRFGAEFARRFASALVHGVYAADARELSVRAAFPSLWAAEERGRGSVLLGLRAAGREPAEDVSGYDVGDVGEAVEGVSVFSFREGVEAIPRAMEGYLEKQGNVRILKRAAVLSVYADEGDFKVPSIELPPSASNPTHIISALPFQSLPELLPDPGLPFLIDHSEYSTVLLLNLIFPSFAHPQGFGYLVPRPEGGYGAANDGPGVLGTVFDSVALGEQDTLRGVTKMTMMSGGPYKRRFGEPYLPEFLAALREHLGTSVPDPLYHRFVLQKKCIPTPQLAHTARISQLRQALGERPYAGRLELVGAEVGGVSVGDCVRQGREAAGRVAEMVRRGVDAG</sequence>
<evidence type="ECO:0000256" key="6">
    <source>
        <dbReference type="ARBA" id="ARBA00022827"/>
    </source>
</evidence>
<evidence type="ECO:0000256" key="1">
    <source>
        <dbReference type="ARBA" id="ARBA00002600"/>
    </source>
</evidence>
<dbReference type="EMBL" id="KV417289">
    <property type="protein sequence ID" value="KZO95463.1"/>
    <property type="molecule type" value="Genomic_DNA"/>
</dbReference>
<keyword evidence="5 11" id="KW-0285">Flavoprotein</keyword>
<dbReference type="PANTHER" id="PTHR42923">
    <property type="entry name" value="PROTOPORPHYRINOGEN OXIDASE"/>
    <property type="match status" value="1"/>
</dbReference>
<organism evidence="13 14">
    <name type="scientific">Calocera viscosa (strain TUFC12733)</name>
    <dbReference type="NCBI Taxonomy" id="1330018"/>
    <lineage>
        <taxon>Eukaryota</taxon>
        <taxon>Fungi</taxon>
        <taxon>Dikarya</taxon>
        <taxon>Basidiomycota</taxon>
        <taxon>Agaricomycotina</taxon>
        <taxon>Dacrymycetes</taxon>
        <taxon>Dacrymycetales</taxon>
        <taxon>Dacrymycetaceae</taxon>
        <taxon>Calocera</taxon>
    </lineage>
</organism>
<keyword evidence="14" id="KW-1185">Reference proteome</keyword>
<name>A0A167L9F2_CALVF</name>
<dbReference type="InterPro" id="IPR050464">
    <property type="entry name" value="Zeta_carotene_desat/Oxidored"/>
</dbReference>
<dbReference type="SUPFAM" id="SSF54373">
    <property type="entry name" value="FAD-linked reductases, C-terminal domain"/>
    <property type="match status" value="1"/>
</dbReference>
<dbReference type="GO" id="GO:0005743">
    <property type="term" value="C:mitochondrial inner membrane"/>
    <property type="evidence" value="ECO:0007669"/>
    <property type="project" value="UniProtKB-SubCell"/>
</dbReference>
<gene>
    <name evidence="13" type="ORF">CALVIDRAFT_482914</name>
</gene>
<dbReference type="AlphaFoldDB" id="A0A167L9F2"/>
<dbReference type="GO" id="GO:0006782">
    <property type="term" value="P:protoporphyrinogen IX biosynthetic process"/>
    <property type="evidence" value="ECO:0007669"/>
    <property type="project" value="UniProtKB-UniRule"/>
</dbReference>
<proteinExistence type="inferred from homology"/>
<keyword evidence="8 11" id="KW-0350">Heme biosynthesis</keyword>
<comment type="subcellular location">
    <subcellularLocation>
        <location evidence="11">Mitochondrion inner membrane</location>
    </subcellularLocation>
</comment>
<dbReference type="OrthoDB" id="438553at2759"/>